<dbReference type="SUPFAM" id="SSF51905">
    <property type="entry name" value="FAD/NAD(P)-binding domain"/>
    <property type="match status" value="2"/>
</dbReference>
<dbReference type="SUPFAM" id="SSF54427">
    <property type="entry name" value="NTF2-like"/>
    <property type="match status" value="1"/>
</dbReference>
<dbReference type="InterPro" id="IPR036188">
    <property type="entry name" value="FAD/NAD-bd_sf"/>
</dbReference>
<keyword evidence="1" id="KW-0560">Oxidoreductase</keyword>
<dbReference type="GO" id="GO:0004497">
    <property type="term" value="F:monooxygenase activity"/>
    <property type="evidence" value="ECO:0007669"/>
    <property type="project" value="TreeGrafter"/>
</dbReference>
<evidence type="ECO:0000256" key="1">
    <source>
        <dbReference type="ARBA" id="ARBA00023002"/>
    </source>
</evidence>
<name>A0A838LAW6_9SPHN</name>
<dbReference type="InterPro" id="IPR050982">
    <property type="entry name" value="Auxin_biosynth/cation_transpt"/>
</dbReference>
<dbReference type="PANTHER" id="PTHR43539:SF68">
    <property type="entry name" value="FLAVIN-BINDING MONOOXYGENASE-LIKE PROTEIN (AFU_ORTHOLOGUE AFUA_4G09220)"/>
    <property type="match status" value="1"/>
</dbReference>
<reference evidence="2 3" key="1">
    <citation type="submission" date="2020-07" db="EMBL/GenBank/DDBJ databases">
        <authorList>
            <person name="Sun Q."/>
        </authorList>
    </citation>
    <scope>NUCLEOTIDE SEQUENCE [LARGE SCALE GENOMIC DNA]</scope>
    <source>
        <strain evidence="2 3">CGMCC 1.13654</strain>
    </source>
</reference>
<comment type="caution">
    <text evidence="2">The sequence shown here is derived from an EMBL/GenBank/DDBJ whole genome shotgun (WGS) entry which is preliminary data.</text>
</comment>
<keyword evidence="3" id="KW-1185">Reference proteome</keyword>
<dbReference type="InterPro" id="IPR032710">
    <property type="entry name" value="NTF2-like_dom_sf"/>
</dbReference>
<dbReference type="PRINTS" id="PR00411">
    <property type="entry name" value="PNDRDTASEI"/>
</dbReference>
<protein>
    <submittedName>
        <fullName evidence="2">NAD(P)/FAD-dependent oxidoreductase</fullName>
    </submittedName>
</protein>
<gene>
    <name evidence="2" type="ORF">HZF05_14455</name>
</gene>
<evidence type="ECO:0000313" key="3">
    <source>
        <dbReference type="Proteomes" id="UP000570166"/>
    </source>
</evidence>
<dbReference type="Pfam" id="PF13738">
    <property type="entry name" value="Pyr_redox_3"/>
    <property type="match status" value="1"/>
</dbReference>
<dbReference type="GO" id="GO:0050660">
    <property type="term" value="F:flavin adenine dinucleotide binding"/>
    <property type="evidence" value="ECO:0007669"/>
    <property type="project" value="TreeGrafter"/>
</dbReference>
<evidence type="ECO:0000313" key="2">
    <source>
        <dbReference type="EMBL" id="MBA2935286.1"/>
    </source>
</evidence>
<accession>A0A838LAW6</accession>
<dbReference type="PANTHER" id="PTHR43539">
    <property type="entry name" value="FLAVIN-BINDING MONOOXYGENASE-LIKE PROTEIN (AFU_ORTHOLOGUE AFUA_4G09220)"/>
    <property type="match status" value="1"/>
</dbReference>
<proteinExistence type="predicted"/>
<dbReference type="PRINTS" id="PR00368">
    <property type="entry name" value="FADPNR"/>
</dbReference>
<dbReference type="Proteomes" id="UP000570166">
    <property type="component" value="Unassembled WGS sequence"/>
</dbReference>
<organism evidence="2 3">
    <name type="scientific">Sphingomonas chungangi</name>
    <dbReference type="NCBI Taxonomy" id="2683589"/>
    <lineage>
        <taxon>Bacteria</taxon>
        <taxon>Pseudomonadati</taxon>
        <taxon>Pseudomonadota</taxon>
        <taxon>Alphaproteobacteria</taxon>
        <taxon>Sphingomonadales</taxon>
        <taxon>Sphingomonadaceae</taxon>
        <taxon>Sphingomonas</taxon>
    </lineage>
</organism>
<sequence>MQWLERFGQCVERGDGEGAARLFSSDGHWKDLLALTWEHKLFSGRPEIAEAFDAVLGVLRPRNFRIASSRSAPVRVRRSRRDVIEAYFDFETQVGSCTGFVRLLAGEGEPEAWILLTTLQSLHGVQEPVGEHRPTGDDYAMNVHGRNWLEDREERKAFADREPDVIVIGAGHAGLVAATRLRQLGVDALLVEKSPRIGDVWRNRYRSLTLHNEIMANHLPYMAFPKTWPVWLSKDQLAFWLETYAECMELDVWTSTEMRGAAYDEAERRWTVDLKLADGSIIQKTCRHVIVASGVSGSVPHRADVAGLEAFKGEVVHSSEFQDGALYKGKSAIVVGTGNSGHDIAQDLLVKGAKEVAMLQRGPTCVISLKPGAAMIYAIYDEDRPTEDVDMIASAIPFPLLKESYRWITRKAADLDRDLLAGLNARGFKTYFGSDDTGFQMKYMRGEGSYYIDVGCSDHIIDGSIGVIQMDDVASFTDTGLKMNDGSVKPCDLVVLATGFKNMQENIRMMFGDDVAEKVGNVWGFDDDYQMRAMWRRTGQPGLWITGGSLLDSRIFSRFMTLEIKADLSGILPEREALPLHAAKQDRRLAIGQD</sequence>
<dbReference type="Gene3D" id="3.50.50.60">
    <property type="entry name" value="FAD/NAD(P)-binding domain"/>
    <property type="match status" value="1"/>
</dbReference>
<dbReference type="EMBL" id="JACEIB010000025">
    <property type="protein sequence ID" value="MBA2935286.1"/>
    <property type="molecule type" value="Genomic_DNA"/>
</dbReference>
<dbReference type="AlphaFoldDB" id="A0A838LAW6"/>